<accession>A0A5N5JZU3</accession>
<evidence type="ECO:0000256" key="5">
    <source>
        <dbReference type="ARBA" id="ARBA00023136"/>
    </source>
</evidence>
<evidence type="ECO:0000313" key="8">
    <source>
        <dbReference type="Proteomes" id="UP000326939"/>
    </source>
</evidence>
<feature type="transmembrane region" description="Helical" evidence="6">
    <location>
        <begin position="132"/>
        <end position="154"/>
    </location>
</feature>
<evidence type="ECO:0000256" key="1">
    <source>
        <dbReference type="ARBA" id="ARBA00004141"/>
    </source>
</evidence>
<keyword evidence="4 6" id="KW-1133">Transmembrane helix</keyword>
<dbReference type="Pfam" id="PF00335">
    <property type="entry name" value="Tetraspanin"/>
    <property type="match status" value="1"/>
</dbReference>
<protein>
    <recommendedName>
        <fullName evidence="9">Tetraspanin</fullName>
    </recommendedName>
</protein>
<evidence type="ECO:0000256" key="2">
    <source>
        <dbReference type="ARBA" id="ARBA00006840"/>
    </source>
</evidence>
<sequence>MSVSSNPKITGSNSKFKLTLNSNHLEVRTPSLMQHIKVIYREKRVSNSYSQEINHMTMARISNGVFTVINSLILILGLVSIGASAYLMTHHSSSLCQKALQLPLFILGVSLFVVSLLGLIGSCCEKTFWIKIYSCLNFLLIVGIICFTIFTFVVTNKGAGKVLSKIGYREYRLGDYSNWLKNHFVNQKNWDQIRSCLIDAHVCHDIHSGVNQQVADFYKAKLSPVQRPDPVQMCKTLTVRHGAITKTSIATTAIHVKVDFLPTLRKNGEFWPSSSSLSPFFSSSYTPLVAVPSGVSINPIPNTPNLAPKLLSPL</sequence>
<dbReference type="EMBL" id="VDCV01000015">
    <property type="protein sequence ID" value="KAB5524779.1"/>
    <property type="molecule type" value="Genomic_DNA"/>
</dbReference>
<evidence type="ECO:0008006" key="9">
    <source>
        <dbReference type="Google" id="ProtNLM"/>
    </source>
</evidence>
<organism evidence="7 8">
    <name type="scientific">Salix brachista</name>
    <dbReference type="NCBI Taxonomy" id="2182728"/>
    <lineage>
        <taxon>Eukaryota</taxon>
        <taxon>Viridiplantae</taxon>
        <taxon>Streptophyta</taxon>
        <taxon>Embryophyta</taxon>
        <taxon>Tracheophyta</taxon>
        <taxon>Spermatophyta</taxon>
        <taxon>Magnoliopsida</taxon>
        <taxon>eudicotyledons</taxon>
        <taxon>Gunneridae</taxon>
        <taxon>Pentapetalae</taxon>
        <taxon>rosids</taxon>
        <taxon>fabids</taxon>
        <taxon>Malpighiales</taxon>
        <taxon>Salicaceae</taxon>
        <taxon>Saliceae</taxon>
        <taxon>Salix</taxon>
    </lineage>
</organism>
<evidence type="ECO:0000313" key="7">
    <source>
        <dbReference type="EMBL" id="KAB5524779.1"/>
    </source>
</evidence>
<keyword evidence="3 6" id="KW-0812">Transmembrane</keyword>
<proteinExistence type="inferred from homology"/>
<comment type="caution">
    <text evidence="7">The sequence shown here is derived from an EMBL/GenBank/DDBJ whole genome shotgun (WGS) entry which is preliminary data.</text>
</comment>
<dbReference type="InterPro" id="IPR018499">
    <property type="entry name" value="Tetraspanin/Peripherin"/>
</dbReference>
<evidence type="ECO:0000256" key="4">
    <source>
        <dbReference type="ARBA" id="ARBA00022989"/>
    </source>
</evidence>
<feature type="transmembrane region" description="Helical" evidence="6">
    <location>
        <begin position="100"/>
        <end position="120"/>
    </location>
</feature>
<dbReference type="PANTHER" id="PTHR32191">
    <property type="entry name" value="TETRASPANIN-8-RELATED"/>
    <property type="match status" value="1"/>
</dbReference>
<name>A0A5N5JZU3_9ROSI</name>
<comment type="similarity">
    <text evidence="2">Belongs to the tetraspanin (TM4SF) family.</text>
</comment>
<dbReference type="Proteomes" id="UP000326939">
    <property type="component" value="Chromosome 15"/>
</dbReference>
<evidence type="ECO:0000256" key="3">
    <source>
        <dbReference type="ARBA" id="ARBA00022692"/>
    </source>
</evidence>
<reference evidence="8" key="1">
    <citation type="journal article" date="2019" name="Gigascience">
        <title>De novo genome assembly of the endangered Acer yangbiense, a plant species with extremely small populations endemic to Yunnan Province, China.</title>
        <authorList>
            <person name="Yang J."/>
            <person name="Wariss H.M."/>
            <person name="Tao L."/>
            <person name="Zhang R."/>
            <person name="Yun Q."/>
            <person name="Hollingsworth P."/>
            <person name="Dao Z."/>
            <person name="Luo G."/>
            <person name="Guo H."/>
            <person name="Ma Y."/>
            <person name="Sun W."/>
        </authorList>
    </citation>
    <scope>NUCLEOTIDE SEQUENCE [LARGE SCALE GENOMIC DNA]</scope>
    <source>
        <strain evidence="8">cv. br00</strain>
    </source>
</reference>
<dbReference type="GO" id="GO:0016020">
    <property type="term" value="C:membrane"/>
    <property type="evidence" value="ECO:0007669"/>
    <property type="project" value="UniProtKB-SubCell"/>
</dbReference>
<dbReference type="AlphaFoldDB" id="A0A5N5JZU3"/>
<keyword evidence="5 6" id="KW-0472">Membrane</keyword>
<feature type="transmembrane region" description="Helical" evidence="6">
    <location>
        <begin position="65"/>
        <end position="88"/>
    </location>
</feature>
<comment type="subcellular location">
    <subcellularLocation>
        <location evidence="1">Membrane</location>
        <topology evidence="1">Multi-pass membrane protein</topology>
    </subcellularLocation>
</comment>
<dbReference type="InterPro" id="IPR044991">
    <property type="entry name" value="TET_plant"/>
</dbReference>
<evidence type="ECO:0000256" key="6">
    <source>
        <dbReference type="SAM" id="Phobius"/>
    </source>
</evidence>
<dbReference type="GO" id="GO:0009734">
    <property type="term" value="P:auxin-activated signaling pathway"/>
    <property type="evidence" value="ECO:0007669"/>
    <property type="project" value="InterPro"/>
</dbReference>
<keyword evidence="8" id="KW-1185">Reference proteome</keyword>
<gene>
    <name evidence="7" type="ORF">DKX38_022528</name>
</gene>